<keyword evidence="6" id="KW-1185">Reference proteome</keyword>
<evidence type="ECO:0000259" key="4">
    <source>
        <dbReference type="PROSITE" id="PS50127"/>
    </source>
</evidence>
<dbReference type="InterPro" id="IPR050113">
    <property type="entry name" value="Ub_conjugating_enzyme"/>
</dbReference>
<keyword evidence="3" id="KW-0812">Transmembrane</keyword>
<sequence>MATPKFNSKSPTIRRILREAAEISNSPSPDYTATPLESDLFEWHFTFRGPPNSPYSDGIYHGRIVLPPSYPLRPPSFRFLTPSGRFETNREICLSISGHHEETWQPAWGVRTALVALRSFMETDPKGQLGGLETSDAVRRRHAAVSHIFSCSTCARTNLEIMQECEENAKAAAGSSEPATDVKIPSDLNMGWRDEMARSAGTEGGKPLAERSQIEQSDTESVELAEGFVPTASESIVSNSTALTSRGAVAGPGEEWSLARPAVTGPAATRTTTVPPETNIGQVPQLQHDEGVPLWVDRAIVALIVLLLAMVLKVLLEY</sequence>
<reference evidence="6" key="2">
    <citation type="journal article" date="2019" name="Mol. Plant Microbe Interact.">
        <title>Genome sequence resources for four phytopathogenic fungi from the Colletotrichum orbiculare species complex.</title>
        <authorList>
            <person name="Gan P."/>
            <person name="Tsushima A."/>
            <person name="Narusaka M."/>
            <person name="Narusaka Y."/>
            <person name="Takano Y."/>
            <person name="Kubo Y."/>
            <person name="Shirasu K."/>
        </authorList>
    </citation>
    <scope>GENOME REANNOTATION</scope>
    <source>
        <strain evidence="6">104-T / ATCC 96160 / CBS 514.97 / LARS 414 / MAFF 240422</strain>
    </source>
</reference>
<feature type="region of interest" description="Disordered" evidence="2">
    <location>
        <begin position="198"/>
        <end position="222"/>
    </location>
</feature>
<feature type="transmembrane region" description="Helical" evidence="3">
    <location>
        <begin position="295"/>
        <end position="316"/>
    </location>
</feature>
<accession>A0A484FY23</accession>
<dbReference type="FunFam" id="3.10.110.10:FF:000093">
    <property type="entry name" value="Ubiquitin conjugating enzyme (UbcF), putative"/>
    <property type="match status" value="1"/>
</dbReference>
<name>A0A484FY23_COLOR</name>
<gene>
    <name evidence="5" type="primary">Ube2j1</name>
    <name evidence="5" type="ORF">Cob_v004437</name>
</gene>
<dbReference type="SUPFAM" id="SSF54495">
    <property type="entry name" value="UBC-like"/>
    <property type="match status" value="1"/>
</dbReference>
<keyword evidence="3" id="KW-1133">Transmembrane helix</keyword>
<dbReference type="AlphaFoldDB" id="A0A484FY23"/>
<evidence type="ECO:0000256" key="1">
    <source>
        <dbReference type="ARBA" id="ARBA00022786"/>
    </source>
</evidence>
<dbReference type="STRING" id="1213857.A0A484FY23"/>
<dbReference type="Gene3D" id="3.10.110.10">
    <property type="entry name" value="Ubiquitin Conjugating Enzyme"/>
    <property type="match status" value="1"/>
</dbReference>
<dbReference type="SMART" id="SM00212">
    <property type="entry name" value="UBCc"/>
    <property type="match status" value="1"/>
</dbReference>
<comment type="caution">
    <text evidence="5">The sequence shown here is derived from an EMBL/GenBank/DDBJ whole genome shotgun (WGS) entry which is preliminary data.</text>
</comment>
<dbReference type="Pfam" id="PF00179">
    <property type="entry name" value="UQ_con"/>
    <property type="match status" value="1"/>
</dbReference>
<dbReference type="Proteomes" id="UP000014480">
    <property type="component" value="Unassembled WGS sequence"/>
</dbReference>
<dbReference type="InterPro" id="IPR000608">
    <property type="entry name" value="UBC"/>
</dbReference>
<reference evidence="6" key="1">
    <citation type="journal article" date="2013" name="New Phytol.">
        <title>Comparative genomic and transcriptomic analyses reveal the hemibiotrophic stage shift of Colletotrichum fungi.</title>
        <authorList>
            <person name="Gan P."/>
            <person name="Ikeda K."/>
            <person name="Irieda H."/>
            <person name="Narusaka M."/>
            <person name="O'Connell R.J."/>
            <person name="Narusaka Y."/>
            <person name="Takano Y."/>
            <person name="Kubo Y."/>
            <person name="Shirasu K."/>
        </authorList>
    </citation>
    <scope>NUCLEOTIDE SEQUENCE [LARGE SCALE GENOMIC DNA]</scope>
    <source>
        <strain evidence="6">104-T / ATCC 96160 / CBS 514.97 / LARS 414 / MAFF 240422</strain>
    </source>
</reference>
<dbReference type="OrthoDB" id="1158011at2759"/>
<keyword evidence="1" id="KW-0833">Ubl conjugation pathway</keyword>
<feature type="domain" description="UBC core" evidence="4">
    <location>
        <begin position="11"/>
        <end position="166"/>
    </location>
</feature>
<proteinExistence type="predicted"/>
<dbReference type="PANTHER" id="PTHR24067">
    <property type="entry name" value="UBIQUITIN-CONJUGATING ENZYME E2"/>
    <property type="match status" value="1"/>
</dbReference>
<evidence type="ECO:0000313" key="5">
    <source>
        <dbReference type="EMBL" id="TDZ22826.1"/>
    </source>
</evidence>
<dbReference type="InterPro" id="IPR016135">
    <property type="entry name" value="UBQ-conjugating_enzyme/RWD"/>
</dbReference>
<dbReference type="CDD" id="cd23799">
    <property type="entry name" value="UBCc_UBE2J"/>
    <property type="match status" value="1"/>
</dbReference>
<dbReference type="EMBL" id="AMCV02000009">
    <property type="protein sequence ID" value="TDZ22826.1"/>
    <property type="molecule type" value="Genomic_DNA"/>
</dbReference>
<keyword evidence="3" id="KW-0472">Membrane</keyword>
<dbReference type="PROSITE" id="PS50127">
    <property type="entry name" value="UBC_2"/>
    <property type="match status" value="1"/>
</dbReference>
<evidence type="ECO:0000256" key="3">
    <source>
        <dbReference type="SAM" id="Phobius"/>
    </source>
</evidence>
<evidence type="ECO:0000256" key="2">
    <source>
        <dbReference type="SAM" id="MobiDB-lite"/>
    </source>
</evidence>
<organism evidence="5 6">
    <name type="scientific">Colletotrichum orbiculare (strain 104-T / ATCC 96160 / CBS 514.97 / LARS 414 / MAFF 240422)</name>
    <name type="common">Cucumber anthracnose fungus</name>
    <name type="synonym">Colletotrichum lagenarium</name>
    <dbReference type="NCBI Taxonomy" id="1213857"/>
    <lineage>
        <taxon>Eukaryota</taxon>
        <taxon>Fungi</taxon>
        <taxon>Dikarya</taxon>
        <taxon>Ascomycota</taxon>
        <taxon>Pezizomycotina</taxon>
        <taxon>Sordariomycetes</taxon>
        <taxon>Hypocreomycetidae</taxon>
        <taxon>Glomerellales</taxon>
        <taxon>Glomerellaceae</taxon>
        <taxon>Colletotrichum</taxon>
        <taxon>Colletotrichum orbiculare species complex</taxon>
    </lineage>
</organism>
<evidence type="ECO:0000313" key="6">
    <source>
        <dbReference type="Proteomes" id="UP000014480"/>
    </source>
</evidence>
<protein>
    <submittedName>
        <fullName evidence="5">Ubiquitin-conjugating enzyme E2 J1</fullName>
    </submittedName>
</protein>